<evidence type="ECO:0000256" key="3">
    <source>
        <dbReference type="SAM" id="SignalP"/>
    </source>
</evidence>
<evidence type="ECO:0000313" key="5">
    <source>
        <dbReference type="Proteomes" id="UP001056384"/>
    </source>
</evidence>
<sequence>MCCRAASSLCLIVCAVQAAAQAGLIEARNPSAQGADGLWSDTEQSNIDAVVNAAKSLIEQAFPEWTPTNVNLQTVQWPSTFDIGGTTYTGVPTGVPSAPTATPTSVTWEALTSSSAMPTPSSSERGTTTSDTSLDTSTPATRTSSATKVPTSSIHGVGEVKSNTGDRKVAIALGILFILASLILAGAVFFALWRRKRQAGTYFKAARCSECVTTPTTSVLFGASSTSPWRSEHNEPSRSWFAGARSAVTGSGRSARSNSIRANFPEMTESAERLPIPVEEVKTHVSSQEIVPVVCLTQPRGHTRLRKSYSSAQADVSGFSNITPSTPLELAGDDLAVITEMDAESPTRTASSLRRLSSFPFVLPSGAPAPRGDASFAISRSSSGNTKISELDAESPRTRRRGTSLTRLSINPVIMAQLAEAEADYHSNTHYADISRSNSDNSRPSEMDGESPTRRASTWRELQRSTFTVEDLAAEITSFNILCEIAENSDSETSSLEEYDNGVTGSVLDHMDSTPWSELRDHSVRCTSTSPTSTDSSASQSSSDEHASQEETEEEGPIGFIFTARDTLPASEIRTTELILPPRLPQPTYSRETTSSISPLSSPPTASYAQQLPIDNRNLILSRARFKSSNISQAEISPLPPTTKSNAPGWAPAGAYASSPIWRKKRPAPLSPDFLRPSSALSGSGSFEDLYSNPRASPYEAGNARGRTEADVSLPFRRRPRPQPLTPDWLPESLRAGTSVIKIADDGEDHDLDLGDDHAQGGFSSKQNRDLNREPYHDVGHLPSAVGVEMF</sequence>
<feature type="region of interest" description="Disordered" evidence="1">
    <location>
        <begin position="583"/>
        <end position="608"/>
    </location>
</feature>
<feature type="compositionally biased region" description="Low complexity" evidence="1">
    <location>
        <begin position="590"/>
        <end position="607"/>
    </location>
</feature>
<feature type="compositionally biased region" description="Polar residues" evidence="1">
    <location>
        <begin position="432"/>
        <end position="444"/>
    </location>
</feature>
<feature type="region of interest" description="Disordered" evidence="1">
    <location>
        <begin position="685"/>
        <end position="731"/>
    </location>
</feature>
<feature type="region of interest" description="Disordered" evidence="1">
    <location>
        <begin position="746"/>
        <end position="780"/>
    </location>
</feature>
<feature type="transmembrane region" description="Helical" evidence="2">
    <location>
        <begin position="169"/>
        <end position="193"/>
    </location>
</feature>
<feature type="region of interest" description="Disordered" evidence="1">
    <location>
        <begin position="373"/>
        <end position="405"/>
    </location>
</feature>
<evidence type="ECO:0000256" key="1">
    <source>
        <dbReference type="SAM" id="MobiDB-lite"/>
    </source>
</evidence>
<feature type="compositionally biased region" description="Low complexity" evidence="1">
    <location>
        <begin position="110"/>
        <end position="147"/>
    </location>
</feature>
<feature type="compositionally biased region" description="Acidic residues" evidence="1">
    <location>
        <begin position="489"/>
        <end position="500"/>
    </location>
</feature>
<dbReference type="EMBL" id="CP099418">
    <property type="protein sequence ID" value="USW47484.1"/>
    <property type="molecule type" value="Genomic_DNA"/>
</dbReference>
<accession>A0A9Q9AH12</accession>
<proteinExistence type="predicted"/>
<keyword evidence="2" id="KW-0812">Transmembrane</keyword>
<evidence type="ECO:0000256" key="2">
    <source>
        <dbReference type="SAM" id="Phobius"/>
    </source>
</evidence>
<gene>
    <name evidence="4" type="ORF">Slin15195_G008030</name>
</gene>
<feature type="compositionally biased region" description="Polar residues" evidence="1">
    <location>
        <begin position="378"/>
        <end position="388"/>
    </location>
</feature>
<keyword evidence="2" id="KW-0472">Membrane</keyword>
<feature type="chain" id="PRO_5040459331" evidence="3">
    <location>
        <begin position="23"/>
        <end position="791"/>
    </location>
</feature>
<feature type="compositionally biased region" description="Basic and acidic residues" evidence="1">
    <location>
        <begin position="767"/>
        <end position="780"/>
    </location>
</feature>
<name>A0A9Q9AH12_9PEZI</name>
<keyword evidence="2" id="KW-1133">Transmembrane helix</keyword>
<feature type="region of interest" description="Disordered" evidence="1">
    <location>
        <begin position="110"/>
        <end position="160"/>
    </location>
</feature>
<feature type="signal peptide" evidence="3">
    <location>
        <begin position="1"/>
        <end position="22"/>
    </location>
</feature>
<dbReference type="AlphaFoldDB" id="A0A9Q9AH12"/>
<evidence type="ECO:0000313" key="4">
    <source>
        <dbReference type="EMBL" id="USW47484.1"/>
    </source>
</evidence>
<reference evidence="4" key="1">
    <citation type="submission" date="2022-06" db="EMBL/GenBank/DDBJ databases">
        <title>Complete genome sequences of two strains of the flax pathogen Septoria linicola.</title>
        <authorList>
            <person name="Lapalu N."/>
            <person name="Simon A."/>
            <person name="Demenou B."/>
            <person name="Paumier D."/>
            <person name="Guillot M.-P."/>
            <person name="Gout L."/>
            <person name="Valade R."/>
        </authorList>
    </citation>
    <scope>NUCLEOTIDE SEQUENCE</scope>
    <source>
        <strain evidence="4">SE15195</strain>
    </source>
</reference>
<keyword evidence="5" id="KW-1185">Reference proteome</keyword>
<feature type="compositionally biased region" description="Low complexity" evidence="1">
    <location>
        <begin position="527"/>
        <end position="542"/>
    </location>
</feature>
<dbReference type="OrthoDB" id="3642429at2759"/>
<keyword evidence="3" id="KW-0732">Signal</keyword>
<organism evidence="4 5">
    <name type="scientific">Septoria linicola</name>
    <dbReference type="NCBI Taxonomy" id="215465"/>
    <lineage>
        <taxon>Eukaryota</taxon>
        <taxon>Fungi</taxon>
        <taxon>Dikarya</taxon>
        <taxon>Ascomycota</taxon>
        <taxon>Pezizomycotina</taxon>
        <taxon>Dothideomycetes</taxon>
        <taxon>Dothideomycetidae</taxon>
        <taxon>Mycosphaerellales</taxon>
        <taxon>Mycosphaerellaceae</taxon>
        <taxon>Septoria</taxon>
    </lineage>
</organism>
<protein>
    <submittedName>
        <fullName evidence="4">Uncharacterized protein</fullName>
    </submittedName>
</protein>
<feature type="region of interest" description="Disordered" evidence="1">
    <location>
        <begin position="489"/>
        <end position="559"/>
    </location>
</feature>
<feature type="region of interest" description="Disordered" evidence="1">
    <location>
        <begin position="432"/>
        <end position="459"/>
    </location>
</feature>
<dbReference type="Proteomes" id="UP001056384">
    <property type="component" value="Chromosome 1"/>
</dbReference>